<keyword evidence="3" id="KW-1185">Reference proteome</keyword>
<dbReference type="InterPro" id="IPR032466">
    <property type="entry name" value="Metal_Hydrolase"/>
</dbReference>
<protein>
    <submittedName>
        <fullName evidence="2">Amidohydrolase family protein</fullName>
    </submittedName>
</protein>
<dbReference type="Gene3D" id="3.20.20.140">
    <property type="entry name" value="Metal-dependent hydrolases"/>
    <property type="match status" value="1"/>
</dbReference>
<dbReference type="PANTHER" id="PTHR11647">
    <property type="entry name" value="HYDRANTOINASE/DIHYDROPYRIMIDINASE FAMILY MEMBER"/>
    <property type="match status" value="1"/>
</dbReference>
<evidence type="ECO:0000313" key="3">
    <source>
        <dbReference type="Proteomes" id="UP001595957"/>
    </source>
</evidence>
<accession>A0ABV9F5E4</accession>
<comment type="caution">
    <text evidence="2">The sequence shown here is derived from an EMBL/GenBank/DDBJ whole genome shotgun (WGS) entry which is preliminary data.</text>
</comment>
<dbReference type="InterPro" id="IPR013108">
    <property type="entry name" value="Amidohydro_3"/>
</dbReference>
<sequence length="571" mass="62277">MHDIVIRGGMIVDGSGAPAFVGDVAIDGERISRVGLVPERGREDIDATGKIVSPGFIDLHTHYDAQVMWDPILAPTSWNGVTTIVMGNCGVGFAPARPDSRNFLMEVMEAVEEIPQPVLRDGLAWDWESFPEYLDAIERRQHTIDIGTQVGNVALRRYVLGDRSGSPEPASSQEIETMNSLLEEALRAGALGFSFSRTDVHRMTDGSVIPGADVPTADAFGMSGSLAAVGGRVIQFLGNAHAHLDEDMEDIVELARRSRSAIHFPMTDMRWRERIDMIERAAAEGLDLYGQVPPRGQGAVAHWDSASRPFENCPSFQAIAHLPLAERLTKLRDPEVRSRIIAEFDPATDSLARRTPLSRIFPAGDYPNYEPDPEIDSIAAIASATGSSPAALMYDEMMRDDGTGMLIATIFNYAAGDFSDIREILLQRGTIPSMSDAGAHSTRVVDAAQPTFMLQHWVRDRTRGEKLPLETVIKGYTRDAAVSYGMLDRGLVAEGYLADLNIIDLTSVRLPKPYRAYDLPAGGLRLLQKPEGYIATIKRGVVTFRNGEHCGRFPGQLVRGAQPALIATAAA</sequence>
<dbReference type="SUPFAM" id="SSF51338">
    <property type="entry name" value="Composite domain of metallo-dependent hydrolases"/>
    <property type="match status" value="1"/>
</dbReference>
<organism evidence="2 3">
    <name type="scientific">Sphingobium tyrosinilyticum</name>
    <dbReference type="NCBI Taxonomy" id="2715436"/>
    <lineage>
        <taxon>Bacteria</taxon>
        <taxon>Pseudomonadati</taxon>
        <taxon>Pseudomonadota</taxon>
        <taxon>Alphaproteobacteria</taxon>
        <taxon>Sphingomonadales</taxon>
        <taxon>Sphingomonadaceae</taxon>
        <taxon>Sphingobium</taxon>
    </lineage>
</organism>
<name>A0ABV9F5E4_9SPHN</name>
<dbReference type="Proteomes" id="UP001595957">
    <property type="component" value="Unassembled WGS sequence"/>
</dbReference>
<gene>
    <name evidence="2" type="ORF">ACFO3E_14855</name>
</gene>
<dbReference type="Pfam" id="PF07969">
    <property type="entry name" value="Amidohydro_3"/>
    <property type="match status" value="1"/>
</dbReference>
<evidence type="ECO:0000259" key="1">
    <source>
        <dbReference type="Pfam" id="PF07969"/>
    </source>
</evidence>
<evidence type="ECO:0000313" key="2">
    <source>
        <dbReference type="EMBL" id="MFC4595464.1"/>
    </source>
</evidence>
<dbReference type="SUPFAM" id="SSF51556">
    <property type="entry name" value="Metallo-dependent hydrolases"/>
    <property type="match status" value="1"/>
</dbReference>
<reference evidence="3" key="1">
    <citation type="journal article" date="2019" name="Int. J. Syst. Evol. Microbiol.">
        <title>The Global Catalogue of Microorganisms (GCM) 10K type strain sequencing project: providing services to taxonomists for standard genome sequencing and annotation.</title>
        <authorList>
            <consortium name="The Broad Institute Genomics Platform"/>
            <consortium name="The Broad Institute Genome Sequencing Center for Infectious Disease"/>
            <person name="Wu L."/>
            <person name="Ma J."/>
        </authorList>
    </citation>
    <scope>NUCLEOTIDE SEQUENCE [LARGE SCALE GENOMIC DNA]</scope>
    <source>
        <strain evidence="3">NBRC 103632</strain>
    </source>
</reference>
<dbReference type="EMBL" id="JBHSFZ010000032">
    <property type="protein sequence ID" value="MFC4595464.1"/>
    <property type="molecule type" value="Genomic_DNA"/>
</dbReference>
<dbReference type="RefSeq" id="WP_380805666.1">
    <property type="nucleotide sequence ID" value="NZ_JBHSFZ010000032.1"/>
</dbReference>
<feature type="domain" description="Amidohydrolase 3" evidence="1">
    <location>
        <begin position="45"/>
        <end position="544"/>
    </location>
</feature>
<dbReference type="PANTHER" id="PTHR11647:SF1">
    <property type="entry name" value="COLLAPSIN RESPONSE MEDIATOR PROTEIN"/>
    <property type="match status" value="1"/>
</dbReference>
<dbReference type="InterPro" id="IPR011059">
    <property type="entry name" value="Metal-dep_hydrolase_composite"/>
</dbReference>
<dbReference type="InterPro" id="IPR050378">
    <property type="entry name" value="Metallo-dep_Hydrolases_sf"/>
</dbReference>
<proteinExistence type="predicted"/>